<dbReference type="GO" id="GO:0016757">
    <property type="term" value="F:glycosyltransferase activity"/>
    <property type="evidence" value="ECO:0007669"/>
    <property type="project" value="UniProtKB-KW"/>
</dbReference>
<gene>
    <name evidence="1" type="ORF">HLUCCA11_15245</name>
</gene>
<proteinExistence type="predicted"/>
<dbReference type="PATRIC" id="fig|1666911.3.peg.330"/>
<evidence type="ECO:0000313" key="2">
    <source>
        <dbReference type="Proteomes" id="UP000050465"/>
    </source>
</evidence>
<evidence type="ECO:0000313" key="1">
    <source>
        <dbReference type="EMBL" id="KPQ34272.1"/>
    </source>
</evidence>
<dbReference type="SUPFAM" id="SSF53448">
    <property type="entry name" value="Nucleotide-diphospho-sugar transferases"/>
    <property type="match status" value="1"/>
</dbReference>
<reference evidence="1 2" key="1">
    <citation type="submission" date="2015-09" db="EMBL/GenBank/DDBJ databases">
        <title>Identification and resolution of microdiversity through metagenomic sequencing of parallel consortia.</title>
        <authorList>
            <person name="Nelson W.C."/>
            <person name="Romine M.F."/>
            <person name="Lindemann S.R."/>
        </authorList>
    </citation>
    <scope>NUCLEOTIDE SEQUENCE [LARGE SCALE GENOMIC DNA]</scope>
    <source>
        <strain evidence="1">Ana</strain>
    </source>
</reference>
<sequence>MRGIYIVANDRVRENAIALLSSVRQHDPKVPVYLIPFDDSYQQVATQLRDLYDVQLFPNLDFLNSLTQTIGEIFPRDFLALPNKMRKLAAWFGPLDDFLYIDTDILFFTPVSETLAYLDQADFIWCDYHFKGGLEDVFSDRVVEQGLFSPEALGDVFNSGLWGSKKSALTLDQLYQLLGECAAHREYFDFSNGTTDQPIMNYLVLKAIPQRLNIVKANPGEPGSWGGSTHFERRGDVLFDRDCPLRYLHWAGTPMREGGPYRDLWEHYRYRNDPTGKIAAEKRKADVNRQKRAQLKANFGLSSLKMQLKMQLKKQIKALVNKSSTRP</sequence>
<dbReference type="STRING" id="1666911.HLUCCA11_15245"/>
<keyword evidence="1" id="KW-0808">Transferase</keyword>
<dbReference type="InterPro" id="IPR029044">
    <property type="entry name" value="Nucleotide-diphossugar_trans"/>
</dbReference>
<dbReference type="AlphaFoldDB" id="A0A0P7ZI17"/>
<comment type="caution">
    <text evidence="1">The sequence shown here is derived from an EMBL/GenBank/DDBJ whole genome shotgun (WGS) entry which is preliminary data.</text>
</comment>
<dbReference type="Gene3D" id="3.90.550.10">
    <property type="entry name" value="Spore Coat Polysaccharide Biosynthesis Protein SpsA, Chain A"/>
    <property type="match status" value="1"/>
</dbReference>
<dbReference type="EMBL" id="LJZR01000021">
    <property type="protein sequence ID" value="KPQ34272.1"/>
    <property type="molecule type" value="Genomic_DNA"/>
</dbReference>
<keyword evidence="1" id="KW-0328">Glycosyltransferase</keyword>
<dbReference type="InterPro" id="IPR054619">
    <property type="entry name" value="Npun_R2821-like"/>
</dbReference>
<dbReference type="NCBIfam" id="NF045582">
    <property type="entry name" value="Npun_R2823_gen"/>
    <property type="match status" value="1"/>
</dbReference>
<organism evidence="1 2">
    <name type="scientific">Phormidesmis priestleyi Ana</name>
    <dbReference type="NCBI Taxonomy" id="1666911"/>
    <lineage>
        <taxon>Bacteria</taxon>
        <taxon>Bacillati</taxon>
        <taxon>Cyanobacteriota</taxon>
        <taxon>Cyanophyceae</taxon>
        <taxon>Leptolyngbyales</taxon>
        <taxon>Leptolyngbyaceae</taxon>
        <taxon>Phormidesmis</taxon>
    </lineage>
</organism>
<name>A0A0P7ZI17_9CYAN</name>
<accession>A0A0P7ZI17</accession>
<dbReference type="Proteomes" id="UP000050465">
    <property type="component" value="Unassembled WGS sequence"/>
</dbReference>
<protein>
    <submittedName>
        <fullName evidence="1">Putative Mannosyltransferase</fullName>
    </submittedName>
</protein>